<dbReference type="AlphaFoldDB" id="A0A4S9YAE5"/>
<feature type="compositionally biased region" description="Basic and acidic residues" evidence="7">
    <location>
        <begin position="1"/>
        <end position="10"/>
    </location>
</feature>
<feature type="region of interest" description="Disordered" evidence="7">
    <location>
        <begin position="1"/>
        <end position="41"/>
    </location>
</feature>
<keyword evidence="3" id="KW-1015">Disulfide bond</keyword>
<dbReference type="PANTHER" id="PTHR11799">
    <property type="entry name" value="PARAOXONASE"/>
    <property type="match status" value="1"/>
</dbReference>
<dbReference type="InterPro" id="IPR002640">
    <property type="entry name" value="Arylesterase"/>
</dbReference>
<comment type="cofactor">
    <cofactor evidence="5">
        <name>Ca(2+)</name>
        <dbReference type="ChEBI" id="CHEBI:29108"/>
    </cofactor>
    <text evidence="5">Binds 2 calcium ions per subunit.</text>
</comment>
<gene>
    <name evidence="8" type="ORF">D6C83_09386</name>
</gene>
<feature type="binding site" evidence="5">
    <location>
        <position position="155"/>
    </location>
    <ligand>
        <name>Ca(2+)</name>
        <dbReference type="ChEBI" id="CHEBI:29108"/>
        <label>1</label>
        <note>catalytic</note>
    </ligand>
</feature>
<evidence type="ECO:0000256" key="3">
    <source>
        <dbReference type="ARBA" id="ARBA00023157"/>
    </source>
</evidence>
<dbReference type="InterPro" id="IPR011042">
    <property type="entry name" value="6-blade_b-propeller_TolB-like"/>
</dbReference>
<keyword evidence="2" id="KW-0378">Hydrolase</keyword>
<evidence type="ECO:0000256" key="7">
    <source>
        <dbReference type="SAM" id="MobiDB-lite"/>
    </source>
</evidence>
<organism evidence="8 9">
    <name type="scientific">Aureobasidium pullulans</name>
    <name type="common">Black yeast</name>
    <name type="synonym">Pullularia pullulans</name>
    <dbReference type="NCBI Taxonomy" id="5580"/>
    <lineage>
        <taxon>Eukaryota</taxon>
        <taxon>Fungi</taxon>
        <taxon>Dikarya</taxon>
        <taxon>Ascomycota</taxon>
        <taxon>Pezizomycotina</taxon>
        <taxon>Dothideomycetes</taxon>
        <taxon>Dothideomycetidae</taxon>
        <taxon>Dothideales</taxon>
        <taxon>Saccotheciaceae</taxon>
        <taxon>Aureobasidium</taxon>
    </lineage>
</organism>
<comment type="PTM">
    <text evidence="6">Glycosylated.</text>
</comment>
<comment type="similarity">
    <text evidence="1">Belongs to the paraoxonase family.</text>
</comment>
<feature type="glycosylation site" description="N-linked (GlcNAc...) asparagine" evidence="6">
    <location>
        <position position="139"/>
    </location>
</feature>
<evidence type="ECO:0000256" key="1">
    <source>
        <dbReference type="ARBA" id="ARBA00008595"/>
    </source>
</evidence>
<proteinExistence type="inferred from homology"/>
<sequence>MAAREEANERRKARRVLRQGGDEPQPQAEGEEEEEDARIETPNDIFAVSPEEFYVTNDHAYREGLMRELETVAPVGWSTTLHITITDLSASSPSSGITINTALTGIKSNNGLGHVHGSEEVTVISAERGILYRTFPNTNKTLTVEETIHLDSTLDNPSYYTDPWATPSSNTSGYVLAGLARGIDLAGNANKPDAKDPPYVWLVRKGKDGGDWEKKIIFADDGSKVRTASAAVIVGIDPKKEGGRKRGWLFVTGFMSENMVAVKIDL</sequence>
<dbReference type="EMBL" id="QZBU01006091">
    <property type="protein sequence ID" value="THZ89822.1"/>
    <property type="molecule type" value="Genomic_DNA"/>
</dbReference>
<evidence type="ECO:0000313" key="9">
    <source>
        <dbReference type="Proteomes" id="UP000304947"/>
    </source>
</evidence>
<name>A0A4S9YAE5_AURPU</name>
<dbReference type="PANTHER" id="PTHR11799:SF12">
    <property type="entry name" value="PARAOXONASE-RELATED"/>
    <property type="match status" value="1"/>
</dbReference>
<keyword evidence="5" id="KW-0479">Metal-binding</keyword>
<evidence type="ECO:0000313" key="8">
    <source>
        <dbReference type="EMBL" id="THZ89822.1"/>
    </source>
</evidence>
<protein>
    <submittedName>
        <fullName evidence="8">Serum paraoxonase/arylesterase family protein</fullName>
    </submittedName>
</protein>
<evidence type="ECO:0000256" key="6">
    <source>
        <dbReference type="PIRSR" id="PIRSR602640-4"/>
    </source>
</evidence>
<feature type="binding site" evidence="5">
    <location>
        <position position="110"/>
    </location>
    <ligand>
        <name>Ca(2+)</name>
        <dbReference type="ChEBI" id="CHEBI:29108"/>
        <label>1</label>
        <note>catalytic</note>
    </ligand>
</feature>
<dbReference type="Proteomes" id="UP000304947">
    <property type="component" value="Unassembled WGS sequence"/>
</dbReference>
<evidence type="ECO:0000256" key="2">
    <source>
        <dbReference type="ARBA" id="ARBA00022801"/>
    </source>
</evidence>
<feature type="glycosylation site" description="N-linked (GlcNAc...) asparagine" evidence="6">
    <location>
        <position position="156"/>
    </location>
</feature>
<keyword evidence="4 6" id="KW-0325">Glycoprotein</keyword>
<feature type="binding site" evidence="5">
    <location>
        <position position="44"/>
    </location>
    <ligand>
        <name>Ca(2+)</name>
        <dbReference type="ChEBI" id="CHEBI:29108"/>
        <label>1</label>
        <note>catalytic</note>
    </ligand>
</feature>
<dbReference type="GO" id="GO:0046872">
    <property type="term" value="F:metal ion binding"/>
    <property type="evidence" value="ECO:0007669"/>
    <property type="project" value="UniProtKB-KW"/>
</dbReference>
<dbReference type="InterPro" id="IPR051288">
    <property type="entry name" value="Serum_paraoxonase/arylesterase"/>
</dbReference>
<feature type="binding site" evidence="5">
    <location>
        <position position="156"/>
    </location>
    <ligand>
        <name>Ca(2+)</name>
        <dbReference type="ChEBI" id="CHEBI:29108"/>
        <label>1</label>
        <note>catalytic</note>
    </ligand>
</feature>
<dbReference type="Pfam" id="PF01731">
    <property type="entry name" value="Arylesterase"/>
    <property type="match status" value="1"/>
</dbReference>
<dbReference type="Gene3D" id="2.120.10.30">
    <property type="entry name" value="TolB, C-terminal domain"/>
    <property type="match status" value="1"/>
</dbReference>
<evidence type="ECO:0000256" key="5">
    <source>
        <dbReference type="PIRSR" id="PIRSR602640-2"/>
    </source>
</evidence>
<comment type="caution">
    <text evidence="8">The sequence shown here is derived from an EMBL/GenBank/DDBJ whole genome shotgun (WGS) entry which is preliminary data.</text>
</comment>
<evidence type="ECO:0000256" key="4">
    <source>
        <dbReference type="ARBA" id="ARBA00023180"/>
    </source>
</evidence>
<accession>A0A4S9YAE5</accession>
<reference evidence="8 9" key="1">
    <citation type="submission" date="2018-10" db="EMBL/GenBank/DDBJ databases">
        <title>Fifty Aureobasidium pullulans genomes reveal a recombining polyextremotolerant generalist.</title>
        <authorList>
            <person name="Gostincar C."/>
            <person name="Turk M."/>
            <person name="Zajc J."/>
            <person name="Gunde-Cimerman N."/>
        </authorList>
    </citation>
    <scope>NUCLEOTIDE SEQUENCE [LARGE SCALE GENOMIC DNA]</scope>
    <source>
        <strain evidence="8 9">EXF-3380</strain>
    </source>
</reference>
<keyword evidence="5" id="KW-0106">Calcium</keyword>
<dbReference type="GO" id="GO:0004064">
    <property type="term" value="F:arylesterase activity"/>
    <property type="evidence" value="ECO:0007669"/>
    <property type="project" value="InterPro"/>
</dbReference>
<feature type="binding site" evidence="5">
    <location>
        <position position="43"/>
    </location>
    <ligand>
        <name>Ca(2+)</name>
        <dbReference type="ChEBI" id="CHEBI:29108"/>
        <label>1</label>
        <note>catalytic</note>
    </ligand>
</feature>